<dbReference type="AlphaFoldDB" id="F9DXT9"/>
<dbReference type="EMBL" id="AFPZ01000115">
    <property type="protein sequence ID" value="EGQ20077.1"/>
    <property type="molecule type" value="Genomic_DNA"/>
</dbReference>
<sequence>MALCLTQMREKNKAYTSCNVKLVIFYNNLFIEKTQFLPLTYREKIEYGVLNGDGCRKKEPPK</sequence>
<evidence type="ECO:0000313" key="2">
    <source>
        <dbReference type="Proteomes" id="UP000005316"/>
    </source>
</evidence>
<dbReference type="HOGENOM" id="CLU_2901989_0_0_9"/>
<dbReference type="Proteomes" id="UP000005316">
    <property type="component" value="Unassembled WGS sequence"/>
</dbReference>
<reference evidence="1 2" key="1">
    <citation type="submission" date="2011-04" db="EMBL/GenBank/DDBJ databases">
        <authorList>
            <person name="Muzny D."/>
            <person name="Qin X."/>
            <person name="Deng J."/>
            <person name="Jiang H."/>
            <person name="Liu Y."/>
            <person name="Qu J."/>
            <person name="Song X.-Z."/>
            <person name="Zhang L."/>
            <person name="Thornton R."/>
            <person name="Coyle M."/>
            <person name="Francisco L."/>
            <person name="Jackson L."/>
            <person name="Javaid M."/>
            <person name="Korchina V."/>
            <person name="Kovar C."/>
            <person name="Mata R."/>
            <person name="Mathew T."/>
            <person name="Ngo R."/>
            <person name="Nguyen L."/>
            <person name="Nguyen N."/>
            <person name="Okwuonu G."/>
            <person name="Ongeri F."/>
            <person name="Pham C."/>
            <person name="Simmons D."/>
            <person name="Wilczek-Boney K."/>
            <person name="Hale W."/>
            <person name="Jakkamsetti A."/>
            <person name="Pham P."/>
            <person name="Ruth R."/>
            <person name="San Lucas F."/>
            <person name="Warren J."/>
            <person name="Zhang J."/>
            <person name="Zhao Z."/>
            <person name="Zhou C."/>
            <person name="Zhu D."/>
            <person name="Lee S."/>
            <person name="Bess C."/>
            <person name="Blankenburg K."/>
            <person name="Forbes L."/>
            <person name="Fu Q."/>
            <person name="Gubbala S."/>
            <person name="Hirani K."/>
            <person name="Jayaseelan J.C."/>
            <person name="Lara F."/>
            <person name="Munidasa M."/>
            <person name="Palculict T."/>
            <person name="Patil S."/>
            <person name="Pu L.-L."/>
            <person name="Saada N."/>
            <person name="Tang L."/>
            <person name="Weissenberger G."/>
            <person name="Zhu Y."/>
            <person name="Hemphill L."/>
            <person name="Shang Y."/>
            <person name="Youmans B."/>
            <person name="Ayvaz T."/>
            <person name="Ross M."/>
            <person name="Santibanez J."/>
            <person name="Aqrawi P."/>
            <person name="Gross S."/>
            <person name="Joshi V."/>
            <person name="Fowler G."/>
            <person name="Nazareth L."/>
            <person name="Reid J."/>
            <person name="Worley K."/>
            <person name="Petrosino J."/>
            <person name="Highlander S."/>
            <person name="Gibbs R."/>
        </authorList>
    </citation>
    <scope>NUCLEOTIDE SEQUENCE [LARGE SCALE GENOMIC DNA]</scope>
    <source>
        <strain evidence="1 2">2681</strain>
    </source>
</reference>
<accession>F9DXT9</accession>
<gene>
    <name evidence="1" type="ORF">HMPREF9372_3620</name>
</gene>
<name>F9DXT9_9BACL</name>
<organism evidence="1 2">
    <name type="scientific">Sporosarcina newyorkensis 2681</name>
    <dbReference type="NCBI Taxonomy" id="1027292"/>
    <lineage>
        <taxon>Bacteria</taxon>
        <taxon>Bacillati</taxon>
        <taxon>Bacillota</taxon>
        <taxon>Bacilli</taxon>
        <taxon>Bacillales</taxon>
        <taxon>Caryophanaceae</taxon>
        <taxon>Sporosarcina</taxon>
    </lineage>
</organism>
<protein>
    <submittedName>
        <fullName evidence="1">Uncharacterized protein</fullName>
    </submittedName>
</protein>
<proteinExistence type="predicted"/>
<comment type="caution">
    <text evidence="1">The sequence shown here is derived from an EMBL/GenBank/DDBJ whole genome shotgun (WGS) entry which is preliminary data.</text>
</comment>
<evidence type="ECO:0000313" key="1">
    <source>
        <dbReference type="EMBL" id="EGQ20077.1"/>
    </source>
</evidence>